<comment type="caution">
    <text evidence="2">The sequence shown here is derived from an EMBL/GenBank/DDBJ whole genome shotgun (WGS) entry which is preliminary data.</text>
</comment>
<accession>A0ABT8GCJ7</accession>
<feature type="transmembrane region" description="Helical" evidence="1">
    <location>
        <begin position="304"/>
        <end position="323"/>
    </location>
</feature>
<protein>
    <recommendedName>
        <fullName evidence="4">PH domain-containing protein</fullName>
    </recommendedName>
</protein>
<feature type="transmembrane region" description="Helical" evidence="1">
    <location>
        <begin position="215"/>
        <end position="234"/>
    </location>
</feature>
<evidence type="ECO:0000313" key="3">
    <source>
        <dbReference type="Proteomes" id="UP001172728"/>
    </source>
</evidence>
<evidence type="ECO:0008006" key="4">
    <source>
        <dbReference type="Google" id="ProtNLM"/>
    </source>
</evidence>
<keyword evidence="1" id="KW-0812">Transmembrane</keyword>
<proteinExistence type="predicted"/>
<reference evidence="2" key="1">
    <citation type="submission" date="2023-06" db="EMBL/GenBank/DDBJ databases">
        <title>Sysu t00192.</title>
        <authorList>
            <person name="Gao L."/>
            <person name="Fang B.-Z."/>
            <person name="Li W.-J."/>
        </authorList>
    </citation>
    <scope>NUCLEOTIDE SEQUENCE</scope>
    <source>
        <strain evidence="2">SYSU T00192</strain>
    </source>
</reference>
<dbReference type="EMBL" id="JAUHPW010000012">
    <property type="protein sequence ID" value="MDN4476861.1"/>
    <property type="molecule type" value="Genomic_DNA"/>
</dbReference>
<keyword evidence="1" id="KW-1133">Transmembrane helix</keyword>
<name>A0ABT8GCJ7_9MICO</name>
<organism evidence="2 3">
    <name type="scientific">Demequina litoralis</name>
    <dbReference type="NCBI Taxonomy" id="3051660"/>
    <lineage>
        <taxon>Bacteria</taxon>
        <taxon>Bacillati</taxon>
        <taxon>Actinomycetota</taxon>
        <taxon>Actinomycetes</taxon>
        <taxon>Micrococcales</taxon>
        <taxon>Demequinaceae</taxon>
        <taxon>Demequina</taxon>
    </lineage>
</organism>
<feature type="transmembrane region" description="Helical" evidence="1">
    <location>
        <begin position="57"/>
        <end position="75"/>
    </location>
</feature>
<feature type="transmembrane region" description="Helical" evidence="1">
    <location>
        <begin position="192"/>
        <end position="209"/>
    </location>
</feature>
<keyword evidence="3" id="KW-1185">Reference proteome</keyword>
<dbReference type="RefSeq" id="WP_301135663.1">
    <property type="nucleotide sequence ID" value="NZ_JAUHPW010000012.1"/>
</dbReference>
<gene>
    <name evidence="2" type="ORF">QQX09_13465</name>
</gene>
<feature type="transmembrane region" description="Helical" evidence="1">
    <location>
        <begin position="33"/>
        <end position="51"/>
    </location>
</feature>
<keyword evidence="1" id="KW-0472">Membrane</keyword>
<evidence type="ECO:0000313" key="2">
    <source>
        <dbReference type="EMBL" id="MDN4476861.1"/>
    </source>
</evidence>
<sequence>MTDGIAEAGGAARGRLTEGWSVIAATPRMRRAYGLYALAGALLSWMTGAAMIAAGQWFYGVVFAILGSLLGMVLVRTVSGELRATDEGLIIRTVWTDVAVAYSEVAEVAMTRRGNVLVVRTAGGAFAAAAVDRLHRGECGPGCIDHARLRAALPDVLVSRIPPERIDWHESASVRYAPDMASRRRRPQGSDIAYALGGLAAVVLGRYVDVSRVDVMSVFFFAVGGLMLGFGAWMGRRMRDPQFRADYFARLAVNAGSRDRCTRAFLTRGFYVGAVALALYAVAFLLVGASWLLQGGVWLENVGLAVFAAGTLALLASGVVALARRPRRWIPEEFRDRRAEASRR</sequence>
<dbReference type="Proteomes" id="UP001172728">
    <property type="component" value="Unassembled WGS sequence"/>
</dbReference>
<feature type="transmembrane region" description="Helical" evidence="1">
    <location>
        <begin position="270"/>
        <end position="292"/>
    </location>
</feature>
<evidence type="ECO:0000256" key="1">
    <source>
        <dbReference type="SAM" id="Phobius"/>
    </source>
</evidence>